<dbReference type="OrthoDB" id="1700726at2759"/>
<protein>
    <recommendedName>
        <fullName evidence="6 7">Long-chain-fatty-acid--CoA ligase</fullName>
        <ecNumber evidence="6 7">6.2.1.3</ecNumber>
    </recommendedName>
</protein>
<evidence type="ECO:0000256" key="3">
    <source>
        <dbReference type="ARBA" id="ARBA00022741"/>
    </source>
</evidence>
<dbReference type="EMBL" id="LK023386">
    <property type="protein sequence ID" value="CDS14429.1"/>
    <property type="molecule type" value="Genomic_DNA"/>
</dbReference>
<dbReference type="GO" id="GO:0004467">
    <property type="term" value="F:long-chain fatty acid-CoA ligase activity"/>
    <property type="evidence" value="ECO:0007669"/>
    <property type="project" value="UniProtKB-EC"/>
</dbReference>
<evidence type="ECO:0000256" key="2">
    <source>
        <dbReference type="ARBA" id="ARBA00022598"/>
    </source>
</evidence>
<evidence type="ECO:0000256" key="6">
    <source>
        <dbReference type="ARBA" id="ARBA00026121"/>
    </source>
</evidence>
<dbReference type="GO" id="GO:0005783">
    <property type="term" value="C:endoplasmic reticulum"/>
    <property type="evidence" value="ECO:0007669"/>
    <property type="project" value="TreeGrafter"/>
</dbReference>
<dbReference type="PROSITE" id="PS00455">
    <property type="entry name" value="AMP_BINDING"/>
    <property type="match status" value="1"/>
</dbReference>
<comment type="function">
    <text evidence="7">Catalyzes the conversion of long-chain fatty acids to their active form acyl-CoAs for both synthesis of cellular lipids, and degradation via beta-oxidation.</text>
</comment>
<reference evidence="9" key="1">
    <citation type="journal article" date="2014" name="Genome Announc.">
        <title>De novo whole-genome sequence and genome annotation of Lichtheimia ramosa.</title>
        <authorList>
            <person name="Linde J."/>
            <person name="Schwartze V."/>
            <person name="Binder U."/>
            <person name="Lass-Florl C."/>
            <person name="Voigt K."/>
            <person name="Horn F."/>
        </authorList>
    </citation>
    <scope>NUCLEOTIDE SEQUENCE</scope>
    <source>
        <strain evidence="9">JMRC FSU:6197</strain>
    </source>
</reference>
<comment type="similarity">
    <text evidence="1 7">Belongs to the ATP-dependent AMP-binding enzyme family.</text>
</comment>
<dbReference type="GO" id="GO:0016020">
    <property type="term" value="C:membrane"/>
    <property type="evidence" value="ECO:0007669"/>
    <property type="project" value="TreeGrafter"/>
</dbReference>
<dbReference type="Gene3D" id="3.40.50.12780">
    <property type="entry name" value="N-terminal domain of ligase-like"/>
    <property type="match status" value="1"/>
</dbReference>
<evidence type="ECO:0000256" key="7">
    <source>
        <dbReference type="RuleBase" id="RU369030"/>
    </source>
</evidence>
<organism evidence="9">
    <name type="scientific">Lichtheimia ramosa</name>
    <dbReference type="NCBI Taxonomy" id="688394"/>
    <lineage>
        <taxon>Eukaryota</taxon>
        <taxon>Fungi</taxon>
        <taxon>Fungi incertae sedis</taxon>
        <taxon>Mucoromycota</taxon>
        <taxon>Mucoromycotina</taxon>
        <taxon>Mucoromycetes</taxon>
        <taxon>Mucorales</taxon>
        <taxon>Lichtheimiaceae</taxon>
        <taxon>Lichtheimia</taxon>
    </lineage>
</organism>
<keyword evidence="7" id="KW-0443">Lipid metabolism</keyword>
<dbReference type="PANTHER" id="PTHR43272:SF33">
    <property type="entry name" value="AMP-BINDING DOMAIN-CONTAINING PROTEIN-RELATED"/>
    <property type="match status" value="1"/>
</dbReference>
<sequence>MANEVQPKAFIVPNSQKPGQSAVYRGNQELVASFSPKVKNLYDIFRTGYDQSRDQPCLGHRPLVNGVLAQHYEWQTYEQVDKRINHFGSGLQSFVHEQLGIKRTGAIPLGVWSVNRPEWHIADWACSISGFFVVALYDTLGPDAVEYIVNHAEIETVLCTKGHVVDLIKERSKLPNLKGIISIDPLDTPEDEALRAWSAEKDLVLVDYAEIESRGQEKPVAHKSASPNDLACLMYTSGTTGRPKGVMLTHANFIAAVTGVLTRTTNDTTDIGISYLPLAHIYGRLIDCSCMAVGARLGFFSGSIDTLLEDMQILKPTMFSAVPRLLNRIYGKIMQATVQAPGFKGTLFRKAVEIKMEHLLQEGTVEHPVLDRLLFNKVRQVLGGNVSFITSGSAPLGKDVLQFLRVVLCCDIREGFGATETCSSASVQVKGDKRAGNIGIPMDCNEFKLVDVPEMDYMSADKPYPRGELCIRGYNISQGYYKDEAKTKEAFDDDGFYHTGDIAMVDETGSFVIVDRKKNIFKLAQGEYVAPEKIENIYSKDTLVAQIFVHGDSLQNSLVAVVVPDPDELAQLVKEVLPDLVDLSYQELCRNPRVNQAVLKRMTDVGKAAEMRGFEFVKAIYLESQPFTMESNLLTPTLKLKRAEARKFYDAQINELYQQLTNAAPVARL</sequence>
<dbReference type="CDD" id="cd05927">
    <property type="entry name" value="LC-FACS_euk"/>
    <property type="match status" value="1"/>
</dbReference>
<gene>
    <name evidence="9" type="ORF">LRAMOSA06598</name>
</gene>
<evidence type="ECO:0000313" key="9">
    <source>
        <dbReference type="EMBL" id="CDS14429.1"/>
    </source>
</evidence>
<keyword evidence="5 7" id="KW-0067">ATP-binding</keyword>
<dbReference type="InterPro" id="IPR042099">
    <property type="entry name" value="ANL_N_sf"/>
</dbReference>
<keyword evidence="2 7" id="KW-0436">Ligase</keyword>
<name>A0A077X4J9_9FUNG</name>
<keyword evidence="4 7" id="KW-0276">Fatty acid metabolism</keyword>
<proteinExistence type="inferred from homology"/>
<dbReference type="EC" id="6.2.1.3" evidence="6 7"/>
<accession>A0A077X4J9</accession>
<dbReference type="Pfam" id="PF00501">
    <property type="entry name" value="AMP-binding"/>
    <property type="match status" value="1"/>
</dbReference>
<keyword evidence="3 7" id="KW-0547">Nucleotide-binding</keyword>
<dbReference type="GO" id="GO:0005524">
    <property type="term" value="F:ATP binding"/>
    <property type="evidence" value="ECO:0007669"/>
    <property type="project" value="UniProtKB-KW"/>
</dbReference>
<evidence type="ECO:0000256" key="1">
    <source>
        <dbReference type="ARBA" id="ARBA00006432"/>
    </source>
</evidence>
<dbReference type="PANTHER" id="PTHR43272">
    <property type="entry name" value="LONG-CHAIN-FATTY-ACID--COA LIGASE"/>
    <property type="match status" value="1"/>
</dbReference>
<evidence type="ECO:0000256" key="4">
    <source>
        <dbReference type="ARBA" id="ARBA00022832"/>
    </source>
</evidence>
<dbReference type="AlphaFoldDB" id="A0A077X4J9"/>
<dbReference type="InterPro" id="IPR020845">
    <property type="entry name" value="AMP-binding_CS"/>
</dbReference>
<evidence type="ECO:0000256" key="5">
    <source>
        <dbReference type="ARBA" id="ARBA00022840"/>
    </source>
</evidence>
<comment type="catalytic activity">
    <reaction evidence="7">
        <text>a long-chain fatty acid + ATP + CoA = a long-chain fatty acyl-CoA + AMP + diphosphate</text>
        <dbReference type="Rhea" id="RHEA:15421"/>
        <dbReference type="ChEBI" id="CHEBI:30616"/>
        <dbReference type="ChEBI" id="CHEBI:33019"/>
        <dbReference type="ChEBI" id="CHEBI:57287"/>
        <dbReference type="ChEBI" id="CHEBI:57560"/>
        <dbReference type="ChEBI" id="CHEBI:83139"/>
        <dbReference type="ChEBI" id="CHEBI:456215"/>
        <dbReference type="EC" id="6.2.1.3"/>
    </reaction>
</comment>
<feature type="domain" description="AMP-dependent synthetase/ligase" evidence="8">
    <location>
        <begin position="66"/>
        <end position="481"/>
    </location>
</feature>
<dbReference type="InterPro" id="IPR045311">
    <property type="entry name" value="LC-FACS_euk"/>
</dbReference>
<dbReference type="SUPFAM" id="SSF56801">
    <property type="entry name" value="Acetyl-CoA synthetase-like"/>
    <property type="match status" value="1"/>
</dbReference>
<dbReference type="InterPro" id="IPR000873">
    <property type="entry name" value="AMP-dep_synth/lig_dom"/>
</dbReference>
<evidence type="ECO:0000259" key="8">
    <source>
        <dbReference type="Pfam" id="PF00501"/>
    </source>
</evidence>